<reference evidence="1" key="1">
    <citation type="journal article" date="2017" name="Nature">
        <title>The sunflower genome provides insights into oil metabolism, flowering and Asterid evolution.</title>
        <authorList>
            <person name="Badouin H."/>
            <person name="Gouzy J."/>
            <person name="Grassa C.J."/>
            <person name="Murat F."/>
            <person name="Staton S.E."/>
            <person name="Cottret L."/>
            <person name="Lelandais-Briere C."/>
            <person name="Owens G.L."/>
            <person name="Carrere S."/>
            <person name="Mayjonade B."/>
            <person name="Legrand L."/>
            <person name="Gill N."/>
            <person name="Kane N.C."/>
            <person name="Bowers J.E."/>
            <person name="Hubner S."/>
            <person name="Bellec A."/>
            <person name="Berard A."/>
            <person name="Berges H."/>
            <person name="Blanchet N."/>
            <person name="Boniface M.C."/>
            <person name="Brunel D."/>
            <person name="Catrice O."/>
            <person name="Chaidir N."/>
            <person name="Claudel C."/>
            <person name="Donnadieu C."/>
            <person name="Faraut T."/>
            <person name="Fievet G."/>
            <person name="Helmstetter N."/>
            <person name="King M."/>
            <person name="Knapp S.J."/>
            <person name="Lai Z."/>
            <person name="Le Paslier M.C."/>
            <person name="Lippi Y."/>
            <person name="Lorenzon L."/>
            <person name="Mandel J.R."/>
            <person name="Marage G."/>
            <person name="Marchand G."/>
            <person name="Marquand E."/>
            <person name="Bret-Mestries E."/>
            <person name="Morien E."/>
            <person name="Nambeesan S."/>
            <person name="Nguyen T."/>
            <person name="Pegot-Espagnet P."/>
            <person name="Pouilly N."/>
            <person name="Raftis F."/>
            <person name="Sallet E."/>
            <person name="Schiex T."/>
            <person name="Thomas J."/>
            <person name="Vandecasteele C."/>
            <person name="Vares D."/>
            <person name="Vear F."/>
            <person name="Vautrin S."/>
            <person name="Crespi M."/>
            <person name="Mangin B."/>
            <person name="Burke J.M."/>
            <person name="Salse J."/>
            <person name="Munos S."/>
            <person name="Vincourt P."/>
            <person name="Rieseberg L.H."/>
            <person name="Langlade N.B."/>
        </authorList>
    </citation>
    <scope>NUCLEOTIDE SEQUENCE</scope>
    <source>
        <tissue evidence="1">Leaves</tissue>
    </source>
</reference>
<comment type="caution">
    <text evidence="1">The sequence shown here is derived from an EMBL/GenBank/DDBJ whole genome shotgun (WGS) entry which is preliminary data.</text>
</comment>
<proteinExistence type="predicted"/>
<keyword evidence="2" id="KW-1185">Reference proteome</keyword>
<reference evidence="1" key="2">
    <citation type="submission" date="2020-06" db="EMBL/GenBank/DDBJ databases">
        <title>Helianthus annuus Genome sequencing and assembly Release 2.</title>
        <authorList>
            <person name="Gouzy J."/>
            <person name="Langlade N."/>
            <person name="Munos S."/>
        </authorList>
    </citation>
    <scope>NUCLEOTIDE SEQUENCE</scope>
    <source>
        <tissue evidence="1">Leaves</tissue>
    </source>
</reference>
<dbReference type="AlphaFoldDB" id="A0A9K3E9M7"/>
<evidence type="ECO:0000313" key="2">
    <source>
        <dbReference type="Proteomes" id="UP000215914"/>
    </source>
</evidence>
<dbReference type="Proteomes" id="UP000215914">
    <property type="component" value="Unassembled WGS sequence"/>
</dbReference>
<accession>A0A9K3E9M7</accession>
<dbReference type="EMBL" id="MNCJ02000329">
    <property type="protein sequence ID" value="KAF5768544.1"/>
    <property type="molecule type" value="Genomic_DNA"/>
</dbReference>
<dbReference type="Gramene" id="mRNA:HanXRQr2_Chr14g0637641">
    <property type="protein sequence ID" value="CDS:HanXRQr2_Chr14g0637641.1"/>
    <property type="gene ID" value="HanXRQr2_Chr14g0637641"/>
</dbReference>
<name>A0A9K3E9M7_HELAN</name>
<evidence type="ECO:0000313" key="1">
    <source>
        <dbReference type="EMBL" id="KAF5768544.1"/>
    </source>
</evidence>
<gene>
    <name evidence="1" type="ORF">HanXRQr2_Chr14g0637641</name>
</gene>
<sequence>MSAKFYLGTIVSLNVDYCVYYLKGLYLTQHTTGVLGLASSSSTILIDGSDVPALQTLSHL</sequence>
<protein>
    <submittedName>
        <fullName evidence="1">Uncharacterized protein</fullName>
    </submittedName>
</protein>
<organism evidence="1 2">
    <name type="scientific">Helianthus annuus</name>
    <name type="common">Common sunflower</name>
    <dbReference type="NCBI Taxonomy" id="4232"/>
    <lineage>
        <taxon>Eukaryota</taxon>
        <taxon>Viridiplantae</taxon>
        <taxon>Streptophyta</taxon>
        <taxon>Embryophyta</taxon>
        <taxon>Tracheophyta</taxon>
        <taxon>Spermatophyta</taxon>
        <taxon>Magnoliopsida</taxon>
        <taxon>eudicotyledons</taxon>
        <taxon>Gunneridae</taxon>
        <taxon>Pentapetalae</taxon>
        <taxon>asterids</taxon>
        <taxon>campanulids</taxon>
        <taxon>Asterales</taxon>
        <taxon>Asteraceae</taxon>
        <taxon>Asteroideae</taxon>
        <taxon>Heliantheae alliance</taxon>
        <taxon>Heliantheae</taxon>
        <taxon>Helianthus</taxon>
    </lineage>
</organism>